<keyword evidence="2" id="KW-1185">Reference proteome</keyword>
<evidence type="ECO:0000313" key="2">
    <source>
        <dbReference type="Proteomes" id="UP000032545"/>
    </source>
</evidence>
<sequence length="156" mass="16911">MRGLIIQLNEDDLPEFDLPPSNGLIISGPGEAKGDRVRVCLEFLPTVDGSTLHARRVAVRPELARQSLVIRPRVAGNRSTAVAFLAGRQLLEHERTAILPGPVVTSACEVPPYADGWRGIPLTVLLTGVGGEHQVQPVWEFMSPDRYTAWLAAGCP</sequence>
<dbReference type="EMBL" id="JYFN01000120">
    <property type="protein sequence ID" value="KJE19345.1"/>
    <property type="molecule type" value="Genomic_DNA"/>
</dbReference>
<accession>A0A0D8B5H3</accession>
<reference evidence="2" key="1">
    <citation type="submission" date="2015-02" db="EMBL/GenBank/DDBJ databases">
        <title>Draft Genome of Frankia sp. CpI1-S.</title>
        <authorList>
            <person name="Oshone R.T."/>
            <person name="Ngom M."/>
            <person name="Ghodhbane-Gtari F."/>
            <person name="Gtari M."/>
            <person name="Morris K."/>
            <person name="Thomas K."/>
            <person name="Sen A."/>
            <person name="Tisa L.S."/>
        </authorList>
    </citation>
    <scope>NUCLEOTIDE SEQUENCE [LARGE SCALE GENOMIC DNA]</scope>
    <source>
        <strain evidence="2">CpI1-S</strain>
    </source>
</reference>
<reference evidence="1 2" key="2">
    <citation type="journal article" date="2016" name="Genome Announc.">
        <title>Permanent Draft Genome Sequences for Two Variants of Frankia sp. Strain CpI1, the First Frankia Strain Isolated from Root Nodules of Comptonia peregrina.</title>
        <authorList>
            <person name="Oshone R."/>
            <person name="Hurst S.G.IV."/>
            <person name="Abebe-Akele F."/>
            <person name="Simpson S."/>
            <person name="Morris K."/>
            <person name="Thomas W.K."/>
            <person name="Tisa L.S."/>
        </authorList>
    </citation>
    <scope>NUCLEOTIDE SEQUENCE [LARGE SCALE GENOMIC DNA]</scope>
    <source>
        <strain evidence="2">CpI1-S</strain>
    </source>
</reference>
<dbReference type="AlphaFoldDB" id="A0A0D8B5H3"/>
<name>A0A0D8B5H3_9ACTN</name>
<dbReference type="Proteomes" id="UP000032545">
    <property type="component" value="Unassembled WGS sequence"/>
</dbReference>
<organism evidence="1 2">
    <name type="scientific">Frankia torreyi</name>
    <dbReference type="NCBI Taxonomy" id="1856"/>
    <lineage>
        <taxon>Bacteria</taxon>
        <taxon>Bacillati</taxon>
        <taxon>Actinomycetota</taxon>
        <taxon>Actinomycetes</taxon>
        <taxon>Frankiales</taxon>
        <taxon>Frankiaceae</taxon>
        <taxon>Frankia</taxon>
    </lineage>
</organism>
<proteinExistence type="predicted"/>
<protein>
    <submittedName>
        <fullName evidence="1">Uncharacterized protein</fullName>
    </submittedName>
</protein>
<gene>
    <name evidence="1" type="ORF">FF36_06375</name>
</gene>
<comment type="caution">
    <text evidence="1">The sequence shown here is derived from an EMBL/GenBank/DDBJ whole genome shotgun (WGS) entry which is preliminary data.</text>
</comment>
<evidence type="ECO:0000313" key="1">
    <source>
        <dbReference type="EMBL" id="KJE19345.1"/>
    </source>
</evidence>
<dbReference type="PATRIC" id="fig|1502723.3.peg.1070"/>